<feature type="transmembrane region" description="Helical" evidence="1">
    <location>
        <begin position="164"/>
        <end position="183"/>
    </location>
</feature>
<feature type="transmembrane region" description="Helical" evidence="1">
    <location>
        <begin position="234"/>
        <end position="252"/>
    </location>
</feature>
<feature type="transmembrane region" description="Helical" evidence="1">
    <location>
        <begin position="332"/>
        <end position="351"/>
    </location>
</feature>
<gene>
    <name evidence="3" type="ORF">ABEG20_04285</name>
</gene>
<evidence type="ECO:0000256" key="1">
    <source>
        <dbReference type="SAM" id="Phobius"/>
    </source>
</evidence>
<feature type="transmembrane region" description="Helical" evidence="1">
    <location>
        <begin position="132"/>
        <end position="152"/>
    </location>
</feature>
<reference evidence="3" key="1">
    <citation type="submission" date="2024-05" db="EMBL/GenBank/DDBJ databases">
        <authorList>
            <person name="Kim S."/>
            <person name="Heo J."/>
            <person name="Choi H."/>
            <person name="Choi Y."/>
            <person name="Kwon S.-W."/>
            <person name="Kim Y."/>
        </authorList>
    </citation>
    <scope>NUCLEOTIDE SEQUENCE</scope>
    <source>
        <strain evidence="3">KACC 23697</strain>
    </source>
</reference>
<dbReference type="InterPro" id="IPR050879">
    <property type="entry name" value="Acyltransferase_3"/>
</dbReference>
<feature type="transmembrane region" description="Helical" evidence="1">
    <location>
        <begin position="298"/>
        <end position="320"/>
    </location>
</feature>
<evidence type="ECO:0000313" key="3">
    <source>
        <dbReference type="EMBL" id="XBO48816.1"/>
    </source>
</evidence>
<feature type="transmembrane region" description="Helical" evidence="1">
    <location>
        <begin position="7"/>
        <end position="25"/>
    </location>
</feature>
<keyword evidence="1" id="KW-0472">Membrane</keyword>
<keyword evidence="1" id="KW-1133">Transmembrane helix</keyword>
<proteinExistence type="predicted"/>
<dbReference type="AlphaFoldDB" id="A0AAU7K8R3"/>
<feature type="transmembrane region" description="Helical" evidence="1">
    <location>
        <begin position="37"/>
        <end position="60"/>
    </location>
</feature>
<dbReference type="InterPro" id="IPR002656">
    <property type="entry name" value="Acyl_transf_3_dom"/>
</dbReference>
<feature type="transmembrane region" description="Helical" evidence="1">
    <location>
        <begin position="264"/>
        <end position="286"/>
    </location>
</feature>
<evidence type="ECO:0000259" key="2">
    <source>
        <dbReference type="Pfam" id="PF01757"/>
    </source>
</evidence>
<dbReference type="Pfam" id="PF01757">
    <property type="entry name" value="Acyl_transf_3"/>
    <property type="match status" value="1"/>
</dbReference>
<name>A0AAU7K8R3_9SPHI</name>
<dbReference type="GO" id="GO:0016747">
    <property type="term" value="F:acyltransferase activity, transferring groups other than amino-acyl groups"/>
    <property type="evidence" value="ECO:0007669"/>
    <property type="project" value="InterPro"/>
</dbReference>
<keyword evidence="1" id="KW-0812">Transmembrane</keyword>
<organism evidence="3">
    <name type="scientific">Pedobacter sp. KACC 23697</name>
    <dbReference type="NCBI Taxonomy" id="3149230"/>
    <lineage>
        <taxon>Bacteria</taxon>
        <taxon>Pseudomonadati</taxon>
        <taxon>Bacteroidota</taxon>
        <taxon>Sphingobacteriia</taxon>
        <taxon>Sphingobacteriales</taxon>
        <taxon>Sphingobacteriaceae</taxon>
        <taxon>Pedobacter</taxon>
    </lineage>
</organism>
<dbReference type="GO" id="GO:0016020">
    <property type="term" value="C:membrane"/>
    <property type="evidence" value="ECO:0007669"/>
    <property type="project" value="TreeGrafter"/>
</dbReference>
<protein>
    <submittedName>
        <fullName evidence="3">Acyltransferase</fullName>
        <ecNumber evidence="3">2.3.-.-</ecNumber>
    </submittedName>
</protein>
<accession>A0AAU7K8R3</accession>
<dbReference type="PANTHER" id="PTHR23028:SF53">
    <property type="entry name" value="ACYL_TRANSF_3 DOMAIN-CONTAINING PROTEIN"/>
    <property type="match status" value="1"/>
</dbReference>
<sequence>MEKEKFVGLDHLRAVAILLVFLYHYRMFEHPEWVDAIGWIGWTGVDLFFVLSGFLISNQLFREISLHGDIRLKTFFTKRFLRIIPPYLFTLLLYFCFPIFREREALPPLWKFLSFTQNFGLDVINQGTFSHAWSLCIEEQFYLALPVLLLFLIRIKQIKHLKIIFVLVMIFTFLLRVFSWNMYVLPNLAMPDFWKEWYRNIYYPTYTRLDGLAIGALIGVLFQSSTFKTMISRNGNLLVFTGIAAIAFSLWFCKDPYSQQASLFGFSMVALSYGILVAGAISGTAFLSRKANLITTQLAALSYSIYLSHKGVIHLVQLFLGKIKIPVSNTPGLLICFSFCVLAGLFYRYCIEKPAVTFKNKILNKLNRDS</sequence>
<keyword evidence="3" id="KW-0808">Transferase</keyword>
<dbReference type="PANTHER" id="PTHR23028">
    <property type="entry name" value="ACETYLTRANSFERASE"/>
    <property type="match status" value="1"/>
</dbReference>
<feature type="transmembrane region" description="Helical" evidence="1">
    <location>
        <begin position="203"/>
        <end position="222"/>
    </location>
</feature>
<dbReference type="GO" id="GO:0009103">
    <property type="term" value="P:lipopolysaccharide biosynthetic process"/>
    <property type="evidence" value="ECO:0007669"/>
    <property type="project" value="TreeGrafter"/>
</dbReference>
<feature type="domain" description="Acyltransferase 3" evidence="2">
    <location>
        <begin position="7"/>
        <end position="343"/>
    </location>
</feature>
<dbReference type="EMBL" id="CP157485">
    <property type="protein sequence ID" value="XBO48816.1"/>
    <property type="molecule type" value="Genomic_DNA"/>
</dbReference>
<dbReference type="EC" id="2.3.-.-" evidence="3"/>
<keyword evidence="3" id="KW-0012">Acyltransferase</keyword>
<feature type="transmembrane region" description="Helical" evidence="1">
    <location>
        <begin position="80"/>
        <end position="100"/>
    </location>
</feature>
<dbReference type="RefSeq" id="WP_406826157.1">
    <property type="nucleotide sequence ID" value="NZ_CP157485.1"/>
</dbReference>